<feature type="transmembrane region" description="Helical" evidence="1">
    <location>
        <begin position="37"/>
        <end position="56"/>
    </location>
</feature>
<sequence>MIKTIIVYTVPLLLLTLAVISMANHGKKEKKCGIAQLILTLPPLITTLIILAANVTNSAVSEDTETVRRIMYYGEVAVGLLFTVGLGYYGVLAIIELVFMTIIKATSPKLGKAYLAAFCICAAMPLLLYSFYPIFD</sequence>
<dbReference type="AlphaFoldDB" id="A0A1H6IGD1"/>
<feature type="transmembrane region" description="Helical" evidence="1">
    <location>
        <begin position="114"/>
        <end position="135"/>
    </location>
</feature>
<keyword evidence="1" id="KW-1133">Transmembrane helix</keyword>
<accession>A0A1H6IGD1</accession>
<feature type="transmembrane region" description="Helical" evidence="1">
    <location>
        <begin position="6"/>
        <end position="25"/>
    </location>
</feature>
<gene>
    <name evidence="2" type="ORF">SAMN02910265_00927</name>
</gene>
<keyword evidence="1" id="KW-0812">Transmembrane</keyword>
<dbReference type="Proteomes" id="UP000183190">
    <property type="component" value="Unassembled WGS sequence"/>
</dbReference>
<evidence type="ECO:0000313" key="2">
    <source>
        <dbReference type="EMBL" id="SEH47844.1"/>
    </source>
</evidence>
<keyword evidence="1" id="KW-0472">Membrane</keyword>
<reference evidence="2 3" key="1">
    <citation type="submission" date="2016-10" db="EMBL/GenBank/DDBJ databases">
        <authorList>
            <person name="de Groot N.N."/>
        </authorList>
    </citation>
    <scope>NUCLEOTIDE SEQUENCE [LARGE SCALE GENOMIC DNA]</scope>
    <source>
        <strain evidence="2 3">YAD2003</strain>
    </source>
</reference>
<evidence type="ECO:0000313" key="3">
    <source>
        <dbReference type="Proteomes" id="UP000183190"/>
    </source>
</evidence>
<protein>
    <submittedName>
        <fullName evidence="2">Uncharacterized protein</fullName>
    </submittedName>
</protein>
<name>A0A1H6IGD1_RUMFL</name>
<proteinExistence type="predicted"/>
<evidence type="ECO:0000256" key="1">
    <source>
        <dbReference type="SAM" id="Phobius"/>
    </source>
</evidence>
<dbReference type="OrthoDB" id="9835305at2"/>
<feature type="transmembrane region" description="Helical" evidence="1">
    <location>
        <begin position="76"/>
        <end position="102"/>
    </location>
</feature>
<dbReference type="EMBL" id="FNWV01000002">
    <property type="protein sequence ID" value="SEH47844.1"/>
    <property type="molecule type" value="Genomic_DNA"/>
</dbReference>
<dbReference type="RefSeq" id="WP_074714701.1">
    <property type="nucleotide sequence ID" value="NZ_FNWV01000002.1"/>
</dbReference>
<organism evidence="2 3">
    <name type="scientific">Ruminococcus flavefaciens</name>
    <dbReference type="NCBI Taxonomy" id="1265"/>
    <lineage>
        <taxon>Bacteria</taxon>
        <taxon>Bacillati</taxon>
        <taxon>Bacillota</taxon>
        <taxon>Clostridia</taxon>
        <taxon>Eubacteriales</taxon>
        <taxon>Oscillospiraceae</taxon>
        <taxon>Ruminococcus</taxon>
    </lineage>
</organism>